<dbReference type="Proteomes" id="UP000011550">
    <property type="component" value="Unassembled WGS sequence"/>
</dbReference>
<gene>
    <name evidence="2" type="ORF">C440_08717</name>
</gene>
<evidence type="ECO:0000313" key="2">
    <source>
        <dbReference type="EMBL" id="ELZ95146.1"/>
    </source>
</evidence>
<protein>
    <submittedName>
        <fullName evidence="2">Uncharacterized protein</fullName>
    </submittedName>
</protein>
<keyword evidence="3" id="KW-1185">Reference proteome</keyword>
<reference evidence="2 3" key="1">
    <citation type="journal article" date="2014" name="PLoS Genet.">
        <title>Phylogenetically driven sequencing of extremely halophilic archaea reveals strategies for static and dynamic osmo-response.</title>
        <authorList>
            <person name="Becker E.A."/>
            <person name="Seitzer P.M."/>
            <person name="Tritt A."/>
            <person name="Larsen D."/>
            <person name="Krusor M."/>
            <person name="Yao A.I."/>
            <person name="Wu D."/>
            <person name="Madern D."/>
            <person name="Eisen J.A."/>
            <person name="Darling A.E."/>
            <person name="Facciotti M.T."/>
        </authorList>
    </citation>
    <scope>NUCLEOTIDE SEQUENCE [LARGE SCALE GENOMIC DNA]</scope>
    <source>
        <strain evidence="2 3">ATCC BAA-1512</strain>
    </source>
</reference>
<feature type="transmembrane region" description="Helical" evidence="1">
    <location>
        <begin position="26"/>
        <end position="51"/>
    </location>
</feature>
<evidence type="ECO:0000256" key="1">
    <source>
        <dbReference type="SAM" id="Phobius"/>
    </source>
</evidence>
<keyword evidence="1" id="KW-1133">Transmembrane helix</keyword>
<comment type="caution">
    <text evidence="2">The sequence shown here is derived from an EMBL/GenBank/DDBJ whole genome shotgun (WGS) entry which is preliminary data.</text>
</comment>
<dbReference type="PATRIC" id="fig|662479.7.peg.1762"/>
<keyword evidence="1" id="KW-0812">Transmembrane</keyword>
<dbReference type="AlphaFoldDB" id="M0IEG3"/>
<dbReference type="EMBL" id="AOLN01000011">
    <property type="protein sequence ID" value="ELZ95146.1"/>
    <property type="molecule type" value="Genomic_DNA"/>
</dbReference>
<accession>M0IEG3</accession>
<sequence>MTVVFLFATLLYLVSAASRGVYLDNVIVLLSGGIALTSLFYLGDDIVPVCIEQTRRYLKEIPREDE</sequence>
<evidence type="ECO:0000313" key="3">
    <source>
        <dbReference type="Proteomes" id="UP000011550"/>
    </source>
</evidence>
<proteinExistence type="predicted"/>
<name>M0IEG3_9EURY</name>
<organism evidence="2 3">
    <name type="scientific">Haloferax mucosum ATCC BAA-1512</name>
    <dbReference type="NCBI Taxonomy" id="662479"/>
    <lineage>
        <taxon>Archaea</taxon>
        <taxon>Methanobacteriati</taxon>
        <taxon>Methanobacteriota</taxon>
        <taxon>Stenosarchaea group</taxon>
        <taxon>Halobacteria</taxon>
        <taxon>Halobacteriales</taxon>
        <taxon>Haloferacaceae</taxon>
        <taxon>Haloferax</taxon>
    </lineage>
</organism>
<keyword evidence="1" id="KW-0472">Membrane</keyword>